<dbReference type="GO" id="GO:0003677">
    <property type="term" value="F:DNA binding"/>
    <property type="evidence" value="ECO:0007669"/>
    <property type="project" value="InterPro"/>
</dbReference>
<dbReference type="GO" id="GO:0006355">
    <property type="term" value="P:regulation of DNA-templated transcription"/>
    <property type="evidence" value="ECO:0007669"/>
    <property type="project" value="InterPro"/>
</dbReference>
<accession>A0A7V2SID6</accession>
<reference evidence="2" key="1">
    <citation type="journal article" date="2020" name="mSystems">
        <title>Genome- and Community-Level Interaction Insights into Carbon Utilization and Element Cycling Functions of Hydrothermarchaeota in Hydrothermal Sediment.</title>
        <authorList>
            <person name="Zhou Z."/>
            <person name="Liu Y."/>
            <person name="Xu W."/>
            <person name="Pan J."/>
            <person name="Luo Z.H."/>
            <person name="Li M."/>
        </authorList>
    </citation>
    <scope>NUCLEOTIDE SEQUENCE [LARGE SCALE GENOMIC DNA]</scope>
    <source>
        <strain evidence="2">HyVt-513</strain>
    </source>
</reference>
<dbReference type="Pfam" id="PF13545">
    <property type="entry name" value="HTH_Crp_2"/>
    <property type="match status" value="1"/>
</dbReference>
<dbReference type="InterPro" id="IPR036390">
    <property type="entry name" value="WH_DNA-bd_sf"/>
</dbReference>
<gene>
    <name evidence="2" type="ORF">ENJ74_01770</name>
</gene>
<dbReference type="PROSITE" id="PS51063">
    <property type="entry name" value="HTH_CRP_2"/>
    <property type="match status" value="1"/>
</dbReference>
<dbReference type="Proteomes" id="UP000885722">
    <property type="component" value="Unassembled WGS sequence"/>
</dbReference>
<feature type="domain" description="HTH crp-type" evidence="1">
    <location>
        <begin position="14"/>
        <end position="84"/>
    </location>
</feature>
<organism evidence="2">
    <name type="scientific">Nitratifractor salsuginis</name>
    <dbReference type="NCBI Taxonomy" id="269261"/>
    <lineage>
        <taxon>Bacteria</taxon>
        <taxon>Pseudomonadati</taxon>
        <taxon>Campylobacterota</taxon>
        <taxon>Epsilonproteobacteria</taxon>
        <taxon>Campylobacterales</taxon>
        <taxon>Sulfurovaceae</taxon>
        <taxon>Nitratifractor</taxon>
    </lineage>
</organism>
<dbReference type="InterPro" id="IPR036388">
    <property type="entry name" value="WH-like_DNA-bd_sf"/>
</dbReference>
<comment type="caution">
    <text evidence="2">The sequence shown here is derived from an EMBL/GenBank/DDBJ whole genome shotgun (WGS) entry which is preliminary data.</text>
</comment>
<sequence>MRHVEELAADLTLLDTRERLIKLIVENIEKSRHTGQNMLENLSHAEIAKLIGTVRHVVDRHIKQLKSEGLIEAGRRKIALKNMEKLQEKLDSLL</sequence>
<evidence type="ECO:0000313" key="2">
    <source>
        <dbReference type="EMBL" id="HFC03577.1"/>
    </source>
</evidence>
<dbReference type="SMART" id="SM00419">
    <property type="entry name" value="HTH_CRP"/>
    <property type="match status" value="1"/>
</dbReference>
<evidence type="ECO:0000259" key="1">
    <source>
        <dbReference type="PROSITE" id="PS51063"/>
    </source>
</evidence>
<dbReference type="SUPFAM" id="SSF46785">
    <property type="entry name" value="Winged helix' DNA-binding domain"/>
    <property type="match status" value="1"/>
</dbReference>
<dbReference type="AlphaFoldDB" id="A0A7V2SID6"/>
<dbReference type="EMBL" id="DRNO01000120">
    <property type="protein sequence ID" value="HFC03577.1"/>
    <property type="molecule type" value="Genomic_DNA"/>
</dbReference>
<protein>
    <submittedName>
        <fullName evidence="2">Helix-turn-helix domain-containing protein</fullName>
    </submittedName>
</protein>
<name>A0A7V2SID6_9BACT</name>
<proteinExistence type="predicted"/>
<dbReference type="InterPro" id="IPR012318">
    <property type="entry name" value="HTH_CRP"/>
</dbReference>
<dbReference type="Gene3D" id="1.10.10.10">
    <property type="entry name" value="Winged helix-like DNA-binding domain superfamily/Winged helix DNA-binding domain"/>
    <property type="match status" value="1"/>
</dbReference>